<dbReference type="InterPro" id="IPR004898">
    <property type="entry name" value="Pectate_lyase_PlyH/PlyE-like"/>
</dbReference>
<evidence type="ECO:0000256" key="4">
    <source>
        <dbReference type="ARBA" id="ARBA00006463"/>
    </source>
</evidence>
<dbReference type="EMBL" id="AB495306">
    <property type="protein sequence ID" value="BAI44499.1"/>
    <property type="molecule type" value="mRNA"/>
</dbReference>
<dbReference type="PANTHER" id="PTHR33407">
    <property type="entry name" value="PECTATE LYASE F-RELATED"/>
    <property type="match status" value="1"/>
</dbReference>
<dbReference type="GO" id="GO:0005576">
    <property type="term" value="C:extracellular region"/>
    <property type="evidence" value="ECO:0007669"/>
    <property type="project" value="UniProtKB-SubCell"/>
</dbReference>
<evidence type="ECO:0000256" key="6">
    <source>
        <dbReference type="ARBA" id="ARBA00022525"/>
    </source>
</evidence>
<keyword evidence="7 12" id="KW-0732">Signal</keyword>
<accession>C9K4V8</accession>
<evidence type="ECO:0000256" key="10">
    <source>
        <dbReference type="ARBA" id="ARBA00025679"/>
    </source>
</evidence>
<dbReference type="Pfam" id="PF03211">
    <property type="entry name" value="Pectate_lyase"/>
    <property type="match status" value="1"/>
</dbReference>
<evidence type="ECO:0000256" key="9">
    <source>
        <dbReference type="ARBA" id="ARBA00023239"/>
    </source>
</evidence>
<gene>
    <name evidence="13" type="primary">Aa-pel-2</name>
</gene>
<keyword evidence="8" id="KW-0106">Calcium</keyword>
<dbReference type="Gene3D" id="2.160.20.10">
    <property type="entry name" value="Single-stranded right-handed beta-helix, Pectin lyase-like"/>
    <property type="match status" value="1"/>
</dbReference>
<dbReference type="GO" id="GO:0030570">
    <property type="term" value="F:pectate lyase activity"/>
    <property type="evidence" value="ECO:0007669"/>
    <property type="project" value="UniProtKB-EC"/>
</dbReference>
<comment type="similarity">
    <text evidence="4">Belongs to the polysaccharide lyase 3 family.</text>
</comment>
<dbReference type="AlphaFoldDB" id="C9K4V8"/>
<dbReference type="PANTHER" id="PTHR33407:SF9">
    <property type="entry name" value="PECTATE LYASE F-RELATED"/>
    <property type="match status" value="1"/>
</dbReference>
<evidence type="ECO:0000256" key="5">
    <source>
        <dbReference type="ARBA" id="ARBA00012272"/>
    </source>
</evidence>
<comment type="cofactor">
    <cofactor evidence="2">
        <name>Ca(2+)</name>
        <dbReference type="ChEBI" id="CHEBI:29108"/>
    </cofactor>
</comment>
<comment type="function">
    <text evidence="10">Pectinolytic enzyme consist of four classes of enzymes: pectin lyase, polygalacturonase, pectin methylesterase and rhamnogalacturonase. Among pectinolytic enzymes, pectin lyase is the most important in depolymerization of pectin, since it cleaves internal glycosidic bonds of highly methylated pectins. Favors pectate, the anion, over pectin, the methyl ester.</text>
</comment>
<dbReference type="InterPro" id="IPR011050">
    <property type="entry name" value="Pectin_lyase_fold/virulence"/>
</dbReference>
<sequence length="249" mass="26263">MFCRLSVVAVACLVGLSLAQSWPNPSSTKKVPSTIKVKKGQPYDGKNVRHTAGFGSGGQDEGQDPVFELDDGAVIKNVVLGAPAADGIHCKGSCSIENVWWEDVGEDAATFLGSSGATYTVSGGGAKKASDKVFQHNGGGTLTIRNFQVDTFGKLYRSCGNCKNNGSPRKVVIENVKATNGKALAGINANYGDQATLRNVQVSSSVKEICTTYTGNNNGKEPSQKAKYGPTQDGDGKYCVFKKSDIKRI</sequence>
<organism evidence="13">
    <name type="scientific">Aphelenchoides avenae</name>
    <name type="common">Mycophagous nematode worm</name>
    <name type="synonym">Aphelenchus avenae</name>
    <dbReference type="NCBI Taxonomy" id="70226"/>
    <lineage>
        <taxon>Eukaryota</taxon>
        <taxon>Metazoa</taxon>
        <taxon>Ecdysozoa</taxon>
        <taxon>Nematoda</taxon>
        <taxon>Chromadorea</taxon>
        <taxon>Rhabditida</taxon>
        <taxon>Tylenchina</taxon>
        <taxon>Tylenchomorpha</taxon>
        <taxon>Aphelenchoidea</taxon>
        <taxon>Aphelenchoididae</taxon>
        <taxon>Aphelenchoides</taxon>
    </lineage>
</organism>
<evidence type="ECO:0000256" key="11">
    <source>
        <dbReference type="ARBA" id="ARBA00039895"/>
    </source>
</evidence>
<evidence type="ECO:0000256" key="12">
    <source>
        <dbReference type="SAM" id="SignalP"/>
    </source>
</evidence>
<protein>
    <recommendedName>
        <fullName evidence="11">Probable pectate lyase F</fullName>
        <ecNumber evidence="5">4.2.2.2</ecNumber>
    </recommendedName>
</protein>
<evidence type="ECO:0000313" key="13">
    <source>
        <dbReference type="EMBL" id="BAI44499.1"/>
    </source>
</evidence>
<dbReference type="EMBL" id="AB495307">
    <property type="protein sequence ID" value="BAI44500.1"/>
    <property type="molecule type" value="Genomic_DNA"/>
</dbReference>
<evidence type="ECO:0000256" key="8">
    <source>
        <dbReference type="ARBA" id="ARBA00022837"/>
    </source>
</evidence>
<keyword evidence="9 13" id="KW-0456">Lyase</keyword>
<evidence type="ECO:0000256" key="1">
    <source>
        <dbReference type="ARBA" id="ARBA00000695"/>
    </source>
</evidence>
<reference evidence="13" key="1">
    <citation type="journal article" date="2009" name="BMC Genomics">
        <title>Analysis of expressed sequence tags and identification of genes encoding cell-wall-degrading enzymes from the fungivorous nematode Aphelenchus avenae.</title>
        <authorList>
            <person name="Karim N."/>
            <person name="Jones J.T."/>
            <person name="Okada H."/>
            <person name="Kikuchi T."/>
        </authorList>
    </citation>
    <scope>NUCLEOTIDE SEQUENCE</scope>
</reference>
<comment type="subcellular location">
    <subcellularLocation>
        <location evidence="3">Secreted</location>
    </subcellularLocation>
</comment>
<feature type="signal peptide" evidence="12">
    <location>
        <begin position="1"/>
        <end position="19"/>
    </location>
</feature>
<feature type="chain" id="PRO_5007649504" description="Probable pectate lyase F" evidence="12">
    <location>
        <begin position="20"/>
        <end position="249"/>
    </location>
</feature>
<dbReference type="EC" id="4.2.2.2" evidence="5"/>
<evidence type="ECO:0000256" key="3">
    <source>
        <dbReference type="ARBA" id="ARBA00004613"/>
    </source>
</evidence>
<evidence type="ECO:0000256" key="7">
    <source>
        <dbReference type="ARBA" id="ARBA00022729"/>
    </source>
</evidence>
<dbReference type="GO" id="GO:0045490">
    <property type="term" value="P:pectin catabolic process"/>
    <property type="evidence" value="ECO:0007669"/>
    <property type="project" value="TreeGrafter"/>
</dbReference>
<dbReference type="InterPro" id="IPR012334">
    <property type="entry name" value="Pectin_lyas_fold"/>
</dbReference>
<dbReference type="CAZy" id="PL3">
    <property type="family name" value="Polysaccharide Lyase Family 3"/>
</dbReference>
<keyword evidence="6" id="KW-0964">Secreted</keyword>
<dbReference type="SUPFAM" id="SSF51126">
    <property type="entry name" value="Pectin lyase-like"/>
    <property type="match status" value="1"/>
</dbReference>
<evidence type="ECO:0000256" key="2">
    <source>
        <dbReference type="ARBA" id="ARBA00001913"/>
    </source>
</evidence>
<comment type="catalytic activity">
    <reaction evidence="1">
        <text>Eliminative cleavage of (1-&gt;4)-alpha-D-galacturonan to give oligosaccharides with 4-deoxy-alpha-D-galact-4-enuronosyl groups at their non-reducing ends.</text>
        <dbReference type="EC" id="4.2.2.2"/>
    </reaction>
</comment>
<proteinExistence type="evidence at transcript level"/>
<name>C9K4V8_APHAV</name>